<dbReference type="EMBL" id="BNJK01000003">
    <property type="protein sequence ID" value="GHP00763.1"/>
    <property type="molecule type" value="Genomic_DNA"/>
</dbReference>
<accession>A0A8J3N6V0</accession>
<proteinExistence type="predicted"/>
<feature type="region of interest" description="Disordered" evidence="1">
    <location>
        <begin position="1"/>
        <end position="20"/>
    </location>
</feature>
<reference evidence="3" key="1">
    <citation type="submission" date="2020-10" db="EMBL/GenBank/DDBJ databases">
        <title>Taxonomic study of unclassified bacteria belonging to the class Ktedonobacteria.</title>
        <authorList>
            <person name="Yabe S."/>
            <person name="Wang C.M."/>
            <person name="Zheng Y."/>
            <person name="Sakai Y."/>
            <person name="Cavaletti L."/>
            <person name="Monciardini P."/>
            <person name="Donadio S."/>
        </authorList>
    </citation>
    <scope>NUCLEOTIDE SEQUENCE</scope>
    <source>
        <strain evidence="3">ID150040</strain>
    </source>
</reference>
<dbReference type="Proteomes" id="UP000597444">
    <property type="component" value="Unassembled WGS sequence"/>
</dbReference>
<keyword evidence="2" id="KW-0472">Membrane</keyword>
<feature type="compositionally biased region" description="Polar residues" evidence="1">
    <location>
        <begin position="1"/>
        <end position="12"/>
    </location>
</feature>
<feature type="transmembrane region" description="Helical" evidence="2">
    <location>
        <begin position="240"/>
        <end position="259"/>
    </location>
</feature>
<feature type="transmembrane region" description="Helical" evidence="2">
    <location>
        <begin position="216"/>
        <end position="234"/>
    </location>
</feature>
<evidence type="ECO:0000313" key="3">
    <source>
        <dbReference type="EMBL" id="GHP00763.1"/>
    </source>
</evidence>
<gene>
    <name evidence="3" type="ORF">KSF_108100</name>
</gene>
<organism evidence="3 4">
    <name type="scientific">Reticulibacter mediterranei</name>
    <dbReference type="NCBI Taxonomy" id="2778369"/>
    <lineage>
        <taxon>Bacteria</taxon>
        <taxon>Bacillati</taxon>
        <taxon>Chloroflexota</taxon>
        <taxon>Ktedonobacteria</taxon>
        <taxon>Ktedonobacterales</taxon>
        <taxon>Reticulibacteraceae</taxon>
        <taxon>Reticulibacter</taxon>
    </lineage>
</organism>
<keyword evidence="2" id="KW-1133">Transmembrane helix</keyword>
<evidence type="ECO:0000256" key="2">
    <source>
        <dbReference type="SAM" id="Phobius"/>
    </source>
</evidence>
<dbReference type="RefSeq" id="WP_220211349.1">
    <property type="nucleotide sequence ID" value="NZ_BNJK01000003.1"/>
</dbReference>
<protein>
    <submittedName>
        <fullName evidence="3">Uncharacterized protein</fullName>
    </submittedName>
</protein>
<keyword evidence="2" id="KW-0812">Transmembrane</keyword>
<comment type="caution">
    <text evidence="3">The sequence shown here is derived from an EMBL/GenBank/DDBJ whole genome shotgun (WGS) entry which is preliminary data.</text>
</comment>
<evidence type="ECO:0000313" key="4">
    <source>
        <dbReference type="Proteomes" id="UP000597444"/>
    </source>
</evidence>
<dbReference type="AlphaFoldDB" id="A0A8J3N6V0"/>
<name>A0A8J3N6V0_9CHLR</name>
<sequence>MAQISTPTSQHNTPTAPTLPLPAMRLDTQMGSQHLAMIIPSDEGELQASAMENWFQACSSDEPFCLELVGTRREQGFVLRTSSQAQLTLLCKQFEAQYPQAEITRIAPSADPLLLRPGEHALIGEFTLAKAAWMPIKTFPAKALTEAGGDPLANLLAAMETVGAGERIISQLALVRAPDDWIAPALRKAVEHPLQQERDRFAASLKGGDGADLARGWRIFFGFFGVLAALWGYRWYREGAFLPLALLVVVAALAIIGGSSGGSSRGDPRSTICSSSRRSSCALHFICTCGSSS</sequence>
<keyword evidence="4" id="KW-1185">Reference proteome</keyword>
<evidence type="ECO:0000256" key="1">
    <source>
        <dbReference type="SAM" id="MobiDB-lite"/>
    </source>
</evidence>